<feature type="domain" description="TadE-like" evidence="2">
    <location>
        <begin position="6"/>
        <end position="39"/>
    </location>
</feature>
<reference evidence="4" key="1">
    <citation type="submission" date="2016-10" db="EMBL/GenBank/DDBJ databases">
        <authorList>
            <person name="Varghese N."/>
            <person name="Submissions S."/>
        </authorList>
    </citation>
    <scope>NUCLEOTIDE SEQUENCE [LARGE SCALE GENOMIC DNA]</scope>
    <source>
        <strain evidence="4">Gh-105</strain>
    </source>
</reference>
<dbReference type="OrthoDB" id="7189296at2"/>
<dbReference type="RefSeq" id="WP_091970370.1">
    <property type="nucleotide sequence ID" value="NZ_FOPM01000006.1"/>
</dbReference>
<organism evidence="3 4">
    <name type="scientific">Methylobacterium gossipiicola</name>
    <dbReference type="NCBI Taxonomy" id="582675"/>
    <lineage>
        <taxon>Bacteria</taxon>
        <taxon>Pseudomonadati</taxon>
        <taxon>Pseudomonadota</taxon>
        <taxon>Alphaproteobacteria</taxon>
        <taxon>Hyphomicrobiales</taxon>
        <taxon>Methylobacteriaceae</taxon>
        <taxon>Methylobacterium</taxon>
    </lineage>
</organism>
<evidence type="ECO:0000259" key="2">
    <source>
        <dbReference type="Pfam" id="PF07811"/>
    </source>
</evidence>
<dbReference type="Proteomes" id="UP000199229">
    <property type="component" value="Unassembled WGS sequence"/>
</dbReference>
<keyword evidence="4" id="KW-1185">Reference proteome</keyword>
<accession>A0A1I2T6A6</accession>
<keyword evidence="1" id="KW-0472">Membrane</keyword>
<feature type="transmembrane region" description="Helical" evidence="1">
    <location>
        <begin position="12"/>
        <end position="34"/>
    </location>
</feature>
<dbReference type="InterPro" id="IPR012495">
    <property type="entry name" value="TadE-like_dom"/>
</dbReference>
<evidence type="ECO:0000313" key="3">
    <source>
        <dbReference type="EMBL" id="SFG60370.1"/>
    </source>
</evidence>
<dbReference type="Pfam" id="PF07811">
    <property type="entry name" value="TadE"/>
    <property type="match status" value="1"/>
</dbReference>
<sequence>MENADGLAALEFALMAPMMLLILMGSIEFPRAYGTSQRLLRSGRAMADLIARGGMPNADDVFAAGSAVTFPTDLTGAGIVLTAVGVYPEGTGTVAKVCSSVARNAAPRAVGSLLGPPPDSEAVAGARYVMVETTYTYVPIFNLFPALKALTFTKQVTWPMRGTGPAAIETILPGGRACPAS</sequence>
<name>A0A1I2T6A6_9HYPH</name>
<keyword evidence="1" id="KW-1133">Transmembrane helix</keyword>
<dbReference type="EMBL" id="FOPM01000006">
    <property type="protein sequence ID" value="SFG60370.1"/>
    <property type="molecule type" value="Genomic_DNA"/>
</dbReference>
<keyword evidence="1" id="KW-0812">Transmembrane</keyword>
<dbReference type="AlphaFoldDB" id="A0A1I2T6A6"/>
<dbReference type="STRING" id="582675.SAMN05192565_106143"/>
<evidence type="ECO:0000256" key="1">
    <source>
        <dbReference type="SAM" id="Phobius"/>
    </source>
</evidence>
<protein>
    <submittedName>
        <fullName evidence="3">Flp pilus assembly protein TadG</fullName>
    </submittedName>
</protein>
<proteinExistence type="predicted"/>
<evidence type="ECO:0000313" key="4">
    <source>
        <dbReference type="Proteomes" id="UP000199229"/>
    </source>
</evidence>
<gene>
    <name evidence="3" type="ORF">SAMN05192565_106143</name>
</gene>